<gene>
    <name evidence="2" type="ORF">HaLaN_03377</name>
</gene>
<feature type="compositionally biased region" description="Polar residues" evidence="1">
    <location>
        <begin position="12"/>
        <end position="25"/>
    </location>
</feature>
<proteinExistence type="predicted"/>
<comment type="caution">
    <text evidence="2">The sequence shown here is derived from an EMBL/GenBank/DDBJ whole genome shotgun (WGS) entry which is preliminary data.</text>
</comment>
<feature type="region of interest" description="Disordered" evidence="1">
    <location>
        <begin position="271"/>
        <end position="290"/>
    </location>
</feature>
<feature type="region of interest" description="Disordered" evidence="1">
    <location>
        <begin position="1"/>
        <end position="58"/>
    </location>
</feature>
<dbReference type="EMBL" id="BLLF01000160">
    <property type="protein sequence ID" value="GFH08421.1"/>
    <property type="molecule type" value="Genomic_DNA"/>
</dbReference>
<evidence type="ECO:0000256" key="1">
    <source>
        <dbReference type="SAM" id="MobiDB-lite"/>
    </source>
</evidence>
<keyword evidence="3" id="KW-1185">Reference proteome</keyword>
<organism evidence="2 3">
    <name type="scientific">Haematococcus lacustris</name>
    <name type="common">Green alga</name>
    <name type="synonym">Haematococcus pluvialis</name>
    <dbReference type="NCBI Taxonomy" id="44745"/>
    <lineage>
        <taxon>Eukaryota</taxon>
        <taxon>Viridiplantae</taxon>
        <taxon>Chlorophyta</taxon>
        <taxon>core chlorophytes</taxon>
        <taxon>Chlorophyceae</taxon>
        <taxon>CS clade</taxon>
        <taxon>Chlamydomonadales</taxon>
        <taxon>Haematococcaceae</taxon>
        <taxon>Haematococcus</taxon>
    </lineage>
</organism>
<dbReference type="Proteomes" id="UP000485058">
    <property type="component" value="Unassembled WGS sequence"/>
</dbReference>
<reference evidence="2 3" key="1">
    <citation type="submission" date="2020-02" db="EMBL/GenBank/DDBJ databases">
        <title>Draft genome sequence of Haematococcus lacustris strain NIES-144.</title>
        <authorList>
            <person name="Morimoto D."/>
            <person name="Nakagawa S."/>
            <person name="Yoshida T."/>
            <person name="Sawayama S."/>
        </authorList>
    </citation>
    <scope>NUCLEOTIDE SEQUENCE [LARGE SCALE GENOMIC DNA]</scope>
    <source>
        <strain evidence="2 3">NIES-144</strain>
    </source>
</reference>
<name>A0A699YG39_HAELA</name>
<feature type="compositionally biased region" description="Polar residues" evidence="1">
    <location>
        <begin position="34"/>
        <end position="44"/>
    </location>
</feature>
<feature type="compositionally biased region" description="Gly residues" evidence="1">
    <location>
        <begin position="271"/>
        <end position="284"/>
    </location>
</feature>
<evidence type="ECO:0000313" key="3">
    <source>
        <dbReference type="Proteomes" id="UP000485058"/>
    </source>
</evidence>
<sequence length="290" mass="30039">MLQGGKAVMRWQSKSQGQAPATSPHTPRPPARQQGCTRKASSQDGPLPRNSAPPQLPPGCRLAADTLSCAQKCTFNSIHDGTGTELGHRAGPVTESACCRLSAPCAIKQRAHHSAPCRRVARPDDGGHPSALPHHTHHAGFLGRLHGVWRRCKGEGTDSAALQVSGHAAGVRDDKPVGGVRASGVVALALLLQGPARQALTQWLRRRTALPSLAVVRSGGREEVGLGGEGWEAGRAGLGGAGWEAGRGEGLVRSVPFSAEDPDRAGVLLGGERGRQTGGQGQGWAGHPAV</sequence>
<evidence type="ECO:0000313" key="2">
    <source>
        <dbReference type="EMBL" id="GFH08421.1"/>
    </source>
</evidence>
<dbReference type="AlphaFoldDB" id="A0A699YG39"/>
<accession>A0A699YG39</accession>
<protein>
    <submittedName>
        <fullName evidence="2">Uncharacterized protein</fullName>
    </submittedName>
</protein>